<dbReference type="AlphaFoldDB" id="A0A845BQ15"/>
<dbReference type="InterPro" id="IPR000731">
    <property type="entry name" value="SSD"/>
</dbReference>
<feature type="transmembrane region" description="Helical" evidence="6">
    <location>
        <begin position="260"/>
        <end position="285"/>
    </location>
</feature>
<evidence type="ECO:0000256" key="6">
    <source>
        <dbReference type="SAM" id="Phobius"/>
    </source>
</evidence>
<keyword evidence="3 6" id="KW-0812">Transmembrane</keyword>
<name>A0A845BQ15_9NEIS</name>
<feature type="transmembrane region" description="Helical" evidence="6">
    <location>
        <begin position="627"/>
        <end position="645"/>
    </location>
</feature>
<feature type="transmembrane region" description="Helical" evidence="6">
    <location>
        <begin position="753"/>
        <end position="779"/>
    </location>
</feature>
<dbReference type="InterPro" id="IPR050545">
    <property type="entry name" value="Mycobact_MmpL"/>
</dbReference>
<comment type="subcellular location">
    <subcellularLocation>
        <location evidence="1">Cell membrane</location>
        <topology evidence="1">Multi-pass membrane protein</topology>
    </subcellularLocation>
</comment>
<evidence type="ECO:0000256" key="4">
    <source>
        <dbReference type="ARBA" id="ARBA00022989"/>
    </source>
</evidence>
<feature type="transmembrane region" description="Helical" evidence="6">
    <location>
        <begin position="291"/>
        <end position="312"/>
    </location>
</feature>
<keyword evidence="5 6" id="KW-0472">Membrane</keyword>
<evidence type="ECO:0000256" key="3">
    <source>
        <dbReference type="ARBA" id="ARBA00022692"/>
    </source>
</evidence>
<keyword evidence="2" id="KW-1003">Cell membrane</keyword>
<feature type="domain" description="SSD" evidence="7">
    <location>
        <begin position="260"/>
        <end position="387"/>
    </location>
</feature>
<dbReference type="Proteomes" id="UP000467214">
    <property type="component" value="Unassembled WGS sequence"/>
</dbReference>
<organism evidence="8 9">
    <name type="scientific">Craterilacuibacter sinensis</name>
    <dbReference type="NCBI Taxonomy" id="2686017"/>
    <lineage>
        <taxon>Bacteria</taxon>
        <taxon>Pseudomonadati</taxon>
        <taxon>Pseudomonadota</taxon>
        <taxon>Betaproteobacteria</taxon>
        <taxon>Neisseriales</taxon>
        <taxon>Neisseriaceae</taxon>
        <taxon>Craterilacuibacter</taxon>
    </lineage>
</organism>
<dbReference type="EMBL" id="WSSB01000009">
    <property type="protein sequence ID" value="MXR37490.1"/>
    <property type="molecule type" value="Genomic_DNA"/>
</dbReference>
<gene>
    <name evidence="8" type="ORF">GQF02_10935</name>
</gene>
<evidence type="ECO:0000259" key="7">
    <source>
        <dbReference type="PROSITE" id="PS50156"/>
    </source>
</evidence>
<dbReference type="InterPro" id="IPR004869">
    <property type="entry name" value="MMPL_dom"/>
</dbReference>
<feature type="transmembrane region" description="Helical" evidence="6">
    <location>
        <begin position="333"/>
        <end position="356"/>
    </location>
</feature>
<feature type="transmembrane region" description="Helical" evidence="6">
    <location>
        <begin position="652"/>
        <end position="674"/>
    </location>
</feature>
<dbReference type="PANTHER" id="PTHR33406:SF10">
    <property type="entry name" value="SSD DOMAIN-CONTAINING PROTEIN"/>
    <property type="match status" value="1"/>
</dbReference>
<dbReference type="Pfam" id="PF03176">
    <property type="entry name" value="MMPL"/>
    <property type="match status" value="2"/>
</dbReference>
<feature type="transmembrane region" description="Helical" evidence="6">
    <location>
        <begin position="362"/>
        <end position="388"/>
    </location>
</feature>
<evidence type="ECO:0000256" key="5">
    <source>
        <dbReference type="ARBA" id="ARBA00023136"/>
    </source>
</evidence>
<feature type="transmembrane region" description="Helical" evidence="6">
    <location>
        <begin position="680"/>
        <end position="699"/>
    </location>
</feature>
<feature type="transmembrane region" description="Helical" evidence="6">
    <location>
        <begin position="232"/>
        <end position="253"/>
    </location>
</feature>
<keyword evidence="4 6" id="KW-1133">Transmembrane helix</keyword>
<dbReference type="PANTHER" id="PTHR33406">
    <property type="entry name" value="MEMBRANE PROTEIN MJ1562-RELATED"/>
    <property type="match status" value="1"/>
</dbReference>
<sequence length="803" mass="87028">MSHESKNNRLRRMVDACAELLFRHRNTLLLLFAAITLALGWGASQARLDPGFNKLIPLSHPYMQTLSDYSKVFSGANRILINVRTKDGSDIYSKPYMDALKNINDEIFFIPGVDRARVKSLYSPTVRYTEVTEEGFLSDVVVPARFTSQPEELDVVRRNVARSGEIGRLIATDQKGSMIVADLQDINPETGAKVDYADIAGKLEQIRSKYGNDKIEINIIGFAKVVGDVQEALGQVFAFFGIAFAITAVLLLAYSRSLKLTVVALLVALLPVVWLVGLLPVFGLGIDPMSILVPFLIFSIGVSHAVQMTNAWKQEVAAGKDSREAAKAAFRKLFVPGSVALLTNALGFMVIMLIDIQIVRELGATACLGVTLMIVTNKLLLPLVLSLLKLEPTALRAAAGVRDGRQALWWRLSGYATAWPGLFSIAVAMLLLGWGTMESRKLEVGDTGSGVAELRADSRYNRDHSQIVGSYAIGMDVLSVIVESRTDNPEGSCLKYPLMNAVDRFSLQMQGVAGVQSVVAVPTLVKFTIAGQNEGNPRWAGIPQTPEALRQGARAMGPETGLTVEDCGAQQVLVYLKDHKGATLANALSEAKRFIADNQTPGVKFRLAGGSAGVAAATNEAVEHAEVTMLLAIFGAISLLCLLTFRSWRAVLCIIVPLALVSILCNALMAQLGIGLKVSTLPVIALGVGVGVDYGIYLFERIETEMQERGLDLREAVYEALRQRGTAAVFTAFTMALSVGTWAFSSLKFQADMGILLAFMFFVNVFGAITLAPALAYWLNLARWQRKTVPAAIADGVQKHQTV</sequence>
<dbReference type="SUPFAM" id="SSF82866">
    <property type="entry name" value="Multidrug efflux transporter AcrB transmembrane domain"/>
    <property type="match status" value="2"/>
</dbReference>
<dbReference type="GO" id="GO:0005886">
    <property type="term" value="C:plasma membrane"/>
    <property type="evidence" value="ECO:0007669"/>
    <property type="project" value="UniProtKB-SubCell"/>
</dbReference>
<evidence type="ECO:0000256" key="1">
    <source>
        <dbReference type="ARBA" id="ARBA00004651"/>
    </source>
</evidence>
<feature type="transmembrane region" description="Helical" evidence="6">
    <location>
        <begin position="408"/>
        <end position="434"/>
    </location>
</feature>
<accession>A0A845BQ15</accession>
<reference evidence="8 9" key="1">
    <citation type="submission" date="2019-12" db="EMBL/GenBank/DDBJ databases">
        <title>Neisseriaceae gen. nov. sp. Genome sequencing and assembly.</title>
        <authorList>
            <person name="Liu Z."/>
            <person name="Li A."/>
        </authorList>
    </citation>
    <scope>NUCLEOTIDE SEQUENCE [LARGE SCALE GENOMIC DNA]</scope>
    <source>
        <strain evidence="8 9">B2N2-7</strain>
    </source>
</reference>
<proteinExistence type="predicted"/>
<dbReference type="RefSeq" id="WP_160797103.1">
    <property type="nucleotide sequence ID" value="NZ_WSSB01000009.1"/>
</dbReference>
<evidence type="ECO:0000313" key="9">
    <source>
        <dbReference type="Proteomes" id="UP000467214"/>
    </source>
</evidence>
<dbReference type="PROSITE" id="PS50156">
    <property type="entry name" value="SSD"/>
    <property type="match status" value="1"/>
</dbReference>
<feature type="transmembrane region" description="Helical" evidence="6">
    <location>
        <begin position="727"/>
        <end position="747"/>
    </location>
</feature>
<dbReference type="Gene3D" id="1.20.1640.10">
    <property type="entry name" value="Multidrug efflux transporter AcrB transmembrane domain"/>
    <property type="match status" value="2"/>
</dbReference>
<evidence type="ECO:0000256" key="2">
    <source>
        <dbReference type="ARBA" id="ARBA00022475"/>
    </source>
</evidence>
<evidence type="ECO:0000313" key="8">
    <source>
        <dbReference type="EMBL" id="MXR37490.1"/>
    </source>
</evidence>
<keyword evidence="9" id="KW-1185">Reference proteome</keyword>
<protein>
    <submittedName>
        <fullName evidence="8">MMPL family transporter</fullName>
    </submittedName>
</protein>
<comment type="caution">
    <text evidence="8">The sequence shown here is derived from an EMBL/GenBank/DDBJ whole genome shotgun (WGS) entry which is preliminary data.</text>
</comment>